<dbReference type="Pfam" id="PF05699">
    <property type="entry name" value="Dimer_Tnp_hAT"/>
    <property type="match status" value="1"/>
</dbReference>
<dbReference type="SUPFAM" id="SSF53098">
    <property type="entry name" value="Ribonuclease H-like"/>
    <property type="match status" value="1"/>
</dbReference>
<feature type="transmembrane region" description="Helical" evidence="1">
    <location>
        <begin position="69"/>
        <end position="90"/>
    </location>
</feature>
<evidence type="ECO:0000259" key="2">
    <source>
        <dbReference type="Pfam" id="PF05699"/>
    </source>
</evidence>
<dbReference type="Proteomes" id="UP001591681">
    <property type="component" value="Unassembled WGS sequence"/>
</dbReference>
<sequence>MFSYVQTRWNSSLYMVQSLLQQKSALSVFAAECNQPATLTAQQWELLNKTTDVLSPFEQLTRDMSRETATVALVIPNFYFYLLFFTVTFIDDDDEGIKTMTRTVMEAVEKRFADVETEPLLYIATLLHPRYKDGQSANLLLAKERRIQEVAKTEVRRAASAVPEENEAAAEPVSKAPRHEACSRLDIALEEIVQERQSQGRSVSTTSAETQVQTYLSEKNIPKKSDPFRYWKEHANQFPSMAATQYVSAPCSSVDNERLLVLLQTSLMKTKTGLNLTR</sequence>
<protein>
    <recommendedName>
        <fullName evidence="2">HAT C-terminal dimerisation domain-containing protein</fullName>
    </recommendedName>
</protein>
<organism evidence="3 4">
    <name type="scientific">Coilia grayii</name>
    <name type="common">Gray's grenadier anchovy</name>
    <dbReference type="NCBI Taxonomy" id="363190"/>
    <lineage>
        <taxon>Eukaryota</taxon>
        <taxon>Metazoa</taxon>
        <taxon>Chordata</taxon>
        <taxon>Craniata</taxon>
        <taxon>Vertebrata</taxon>
        <taxon>Euteleostomi</taxon>
        <taxon>Actinopterygii</taxon>
        <taxon>Neopterygii</taxon>
        <taxon>Teleostei</taxon>
        <taxon>Clupei</taxon>
        <taxon>Clupeiformes</taxon>
        <taxon>Clupeoidei</taxon>
        <taxon>Engraulidae</taxon>
        <taxon>Coilinae</taxon>
        <taxon>Coilia</taxon>
    </lineage>
</organism>
<keyword evidence="1" id="KW-0812">Transmembrane</keyword>
<name>A0ABD1JJB2_9TELE</name>
<evidence type="ECO:0000256" key="1">
    <source>
        <dbReference type="SAM" id="Phobius"/>
    </source>
</evidence>
<dbReference type="InterPro" id="IPR012337">
    <property type="entry name" value="RNaseH-like_sf"/>
</dbReference>
<dbReference type="PANTHER" id="PTHR46481:SF9">
    <property type="entry name" value="ZINC FINGER BED DOMAIN-CONTAINING PROTEIN 1-LIKE"/>
    <property type="match status" value="1"/>
</dbReference>
<proteinExistence type="predicted"/>
<evidence type="ECO:0000313" key="4">
    <source>
        <dbReference type="Proteomes" id="UP001591681"/>
    </source>
</evidence>
<dbReference type="AlphaFoldDB" id="A0ABD1JJB2"/>
<reference evidence="3 4" key="1">
    <citation type="submission" date="2024-09" db="EMBL/GenBank/DDBJ databases">
        <title>A chromosome-level genome assembly of Gray's grenadier anchovy, Coilia grayii.</title>
        <authorList>
            <person name="Fu Z."/>
        </authorList>
    </citation>
    <scope>NUCLEOTIDE SEQUENCE [LARGE SCALE GENOMIC DNA]</scope>
    <source>
        <strain evidence="3">G4</strain>
        <tissue evidence="3">Muscle</tissue>
    </source>
</reference>
<keyword evidence="4" id="KW-1185">Reference proteome</keyword>
<keyword evidence="1" id="KW-1133">Transmembrane helix</keyword>
<gene>
    <name evidence="3" type="ORF">ACEWY4_018244</name>
</gene>
<dbReference type="EMBL" id="JBHFQA010000015">
    <property type="protein sequence ID" value="KAL2087185.1"/>
    <property type="molecule type" value="Genomic_DNA"/>
</dbReference>
<accession>A0ABD1JJB2</accession>
<feature type="domain" description="HAT C-terminal dimerisation" evidence="2">
    <location>
        <begin position="213"/>
        <end position="268"/>
    </location>
</feature>
<dbReference type="PANTHER" id="PTHR46481">
    <property type="entry name" value="ZINC FINGER BED DOMAIN-CONTAINING PROTEIN 4"/>
    <property type="match status" value="1"/>
</dbReference>
<dbReference type="InterPro" id="IPR008906">
    <property type="entry name" value="HATC_C_dom"/>
</dbReference>
<comment type="caution">
    <text evidence="3">The sequence shown here is derived from an EMBL/GenBank/DDBJ whole genome shotgun (WGS) entry which is preliminary data.</text>
</comment>
<dbReference type="InterPro" id="IPR052035">
    <property type="entry name" value="ZnF_BED_domain_contain"/>
</dbReference>
<evidence type="ECO:0000313" key="3">
    <source>
        <dbReference type="EMBL" id="KAL2087185.1"/>
    </source>
</evidence>
<keyword evidence="1" id="KW-0472">Membrane</keyword>